<dbReference type="InterPro" id="IPR011429">
    <property type="entry name" value="Cyt_c_Planctomycete-type"/>
</dbReference>
<dbReference type="AlphaFoldDB" id="A0A4Q2UJQ3"/>
<evidence type="ECO:0000256" key="1">
    <source>
        <dbReference type="SAM" id="Phobius"/>
    </source>
</evidence>
<comment type="caution">
    <text evidence="3">The sequence shown here is derived from an EMBL/GenBank/DDBJ whole genome shotgun (WGS) entry which is preliminary data.</text>
</comment>
<proteinExistence type="predicted"/>
<organism evidence="3 4">
    <name type="scientific">Spirosoma sordidisoli</name>
    <dbReference type="NCBI Taxonomy" id="2502893"/>
    <lineage>
        <taxon>Bacteria</taxon>
        <taxon>Pseudomonadati</taxon>
        <taxon>Bacteroidota</taxon>
        <taxon>Cytophagia</taxon>
        <taxon>Cytophagales</taxon>
        <taxon>Cytophagaceae</taxon>
        <taxon>Spirosoma</taxon>
    </lineage>
</organism>
<dbReference type="GO" id="GO:0009055">
    <property type="term" value="F:electron transfer activity"/>
    <property type="evidence" value="ECO:0007669"/>
    <property type="project" value="InterPro"/>
</dbReference>
<name>A0A4Q2UJQ3_9BACT</name>
<dbReference type="SUPFAM" id="SSF52047">
    <property type="entry name" value="RNI-like"/>
    <property type="match status" value="1"/>
</dbReference>
<feature type="transmembrane region" description="Helical" evidence="1">
    <location>
        <begin position="77"/>
        <end position="95"/>
    </location>
</feature>
<keyword evidence="1" id="KW-0472">Membrane</keyword>
<gene>
    <name evidence="3" type="ORF">EQG79_14095</name>
</gene>
<dbReference type="Pfam" id="PF07635">
    <property type="entry name" value="PSCyt1"/>
    <property type="match status" value="1"/>
</dbReference>
<keyword evidence="1" id="KW-1133">Transmembrane helix</keyword>
<sequence>MPSTELWGRLHPLLVHLPIGILLFAVGLMVYGRLKKLDVEAAVSLAWGLGAASALLACGAGWLLAQSGDYDADMVARHQWAGLATAGLATLTFLLKQYRWPVAFITVGLLTLAGHYGGNLTHGQDYLFPDTRQLVEQEPAAQPAIVSQPTALQTDSVDSRDKPIIRRTFLYRDQVVPILKTKCYSCHSATKKKGGLRLDTEVFIRQGGKNGSILTAGNARKSKLFTYLLLPEGDDNHMPPKGKLQLTPQQITTIYHWIQKGASFSEQVDTLQPTRSNQLVALADVIPSLPLARSADSSHSIADEIGPRPISLESTVLARPVDAASPTTLARLTQQQVSLSKLTDGANYLSANFVNVKTYSPALLAALGEVGAQVVHLRLSGQPVTDADLDPLASLTNLTRLNLARTSITDKALTALTGLPNLEQLNLYGTAVTDEGLATLARCPNLKVVYLWQTKTTPEGIEQLQKRRPNLKIDTGTVQLARPDSTKIL</sequence>
<evidence type="ECO:0000313" key="4">
    <source>
        <dbReference type="Proteomes" id="UP000290407"/>
    </source>
</evidence>
<dbReference type="InterPro" id="IPR001611">
    <property type="entry name" value="Leu-rich_rpt"/>
</dbReference>
<feature type="transmembrane region" description="Helical" evidence="1">
    <location>
        <begin position="43"/>
        <end position="65"/>
    </location>
</feature>
<evidence type="ECO:0000259" key="2">
    <source>
        <dbReference type="Pfam" id="PF07635"/>
    </source>
</evidence>
<dbReference type="SUPFAM" id="SSF46626">
    <property type="entry name" value="Cytochrome c"/>
    <property type="match status" value="1"/>
</dbReference>
<dbReference type="InterPro" id="IPR032675">
    <property type="entry name" value="LRR_dom_sf"/>
</dbReference>
<dbReference type="Pfam" id="PF13516">
    <property type="entry name" value="LRR_6"/>
    <property type="match status" value="2"/>
</dbReference>
<dbReference type="Proteomes" id="UP000290407">
    <property type="component" value="Unassembled WGS sequence"/>
</dbReference>
<protein>
    <recommendedName>
        <fullName evidence="2">Cytochrome C Planctomycete-type domain-containing protein</fullName>
    </recommendedName>
</protein>
<dbReference type="RefSeq" id="WP_129602017.1">
    <property type="nucleotide sequence ID" value="NZ_SBLB01000003.1"/>
</dbReference>
<dbReference type="InterPro" id="IPR036909">
    <property type="entry name" value="Cyt_c-like_dom_sf"/>
</dbReference>
<evidence type="ECO:0000313" key="3">
    <source>
        <dbReference type="EMBL" id="RYC69723.1"/>
    </source>
</evidence>
<keyword evidence="4" id="KW-1185">Reference proteome</keyword>
<keyword evidence="1" id="KW-0812">Transmembrane</keyword>
<dbReference type="PANTHER" id="PTHR35889:SF3">
    <property type="entry name" value="F-BOX DOMAIN-CONTAINING PROTEIN"/>
    <property type="match status" value="1"/>
</dbReference>
<dbReference type="EMBL" id="SBLB01000003">
    <property type="protein sequence ID" value="RYC69723.1"/>
    <property type="molecule type" value="Genomic_DNA"/>
</dbReference>
<reference evidence="3 4" key="1">
    <citation type="submission" date="2019-01" db="EMBL/GenBank/DDBJ databases">
        <title>Spirosoma flava sp. nov., a propanil-degrading bacterium isolated from herbicide-contaminated soil.</title>
        <authorList>
            <person name="Zhang L."/>
            <person name="Jiang J.-D."/>
        </authorList>
    </citation>
    <scope>NUCLEOTIDE SEQUENCE [LARGE SCALE GENOMIC DNA]</scope>
    <source>
        <strain evidence="3 4">TY50</strain>
    </source>
</reference>
<feature type="domain" description="Cytochrome C Planctomycete-type" evidence="2">
    <location>
        <begin position="183"/>
        <end position="242"/>
    </location>
</feature>
<dbReference type="PANTHER" id="PTHR35889">
    <property type="entry name" value="CYCLOINULO-OLIGOSACCHARIDE FRUCTANOTRANSFERASE-RELATED"/>
    <property type="match status" value="1"/>
</dbReference>
<dbReference type="Gene3D" id="3.80.10.10">
    <property type="entry name" value="Ribonuclease Inhibitor"/>
    <property type="match status" value="1"/>
</dbReference>
<feature type="transmembrane region" description="Helical" evidence="1">
    <location>
        <begin position="12"/>
        <end position="31"/>
    </location>
</feature>
<accession>A0A4Q2UJQ3</accession>
<dbReference type="GO" id="GO:0020037">
    <property type="term" value="F:heme binding"/>
    <property type="evidence" value="ECO:0007669"/>
    <property type="project" value="InterPro"/>
</dbReference>
<feature type="transmembrane region" description="Helical" evidence="1">
    <location>
        <begin position="102"/>
        <end position="118"/>
    </location>
</feature>